<keyword evidence="3" id="KW-1185">Reference proteome</keyword>
<accession>A7HR49</accession>
<organism evidence="2 3">
    <name type="scientific">Parvibaculum lavamentivorans (strain DS-1 / DSM 13023 / NCIMB 13966)</name>
    <dbReference type="NCBI Taxonomy" id="402881"/>
    <lineage>
        <taxon>Bacteria</taxon>
        <taxon>Pseudomonadati</taxon>
        <taxon>Pseudomonadota</taxon>
        <taxon>Alphaproteobacteria</taxon>
        <taxon>Hyphomicrobiales</taxon>
        <taxon>Parvibaculaceae</taxon>
        <taxon>Parvibaculum</taxon>
    </lineage>
</organism>
<evidence type="ECO:0000313" key="2">
    <source>
        <dbReference type="EMBL" id="ABS62382.1"/>
    </source>
</evidence>
<name>A7HR49_PARL1</name>
<dbReference type="EMBL" id="CP000774">
    <property type="protein sequence ID" value="ABS62382.1"/>
    <property type="molecule type" value="Genomic_DNA"/>
</dbReference>
<dbReference type="eggNOG" id="ENOG5032HQG">
    <property type="taxonomic scope" value="Bacteria"/>
</dbReference>
<protein>
    <submittedName>
        <fullName evidence="2">Uncharacterized protein</fullName>
    </submittedName>
</protein>
<dbReference type="Pfam" id="PF20360">
    <property type="entry name" value="DUF6655"/>
    <property type="match status" value="1"/>
</dbReference>
<gene>
    <name evidence="2" type="ordered locus">Plav_0759</name>
</gene>
<reference evidence="2 3" key="1">
    <citation type="journal article" date="2011" name="Stand. Genomic Sci.">
        <title>Complete genome sequence of Parvibaculum lavamentivorans type strain (DS-1(T)).</title>
        <authorList>
            <person name="Schleheck D."/>
            <person name="Weiss M."/>
            <person name="Pitluck S."/>
            <person name="Bruce D."/>
            <person name="Land M.L."/>
            <person name="Han S."/>
            <person name="Saunders E."/>
            <person name="Tapia R."/>
            <person name="Detter C."/>
            <person name="Brettin T."/>
            <person name="Han J."/>
            <person name="Woyke T."/>
            <person name="Goodwin L."/>
            <person name="Pennacchio L."/>
            <person name="Nolan M."/>
            <person name="Cook A.M."/>
            <person name="Kjelleberg S."/>
            <person name="Thomas T."/>
        </authorList>
    </citation>
    <scope>NUCLEOTIDE SEQUENCE [LARGE SCALE GENOMIC DNA]</scope>
    <source>
        <strain evidence="3">DS-1 / DSM 13023 / NCIMB 13966</strain>
    </source>
</reference>
<evidence type="ECO:0000313" key="3">
    <source>
        <dbReference type="Proteomes" id="UP000006377"/>
    </source>
</evidence>
<proteinExistence type="predicted"/>
<dbReference type="AlphaFoldDB" id="A7HR49"/>
<feature type="region of interest" description="Disordered" evidence="1">
    <location>
        <begin position="230"/>
        <end position="258"/>
    </location>
</feature>
<dbReference type="STRING" id="402881.Plav_0759"/>
<dbReference type="RefSeq" id="WP_011995673.1">
    <property type="nucleotide sequence ID" value="NC_009719.1"/>
</dbReference>
<dbReference type="KEGG" id="pla:Plav_0759"/>
<dbReference type="InterPro" id="IPR046596">
    <property type="entry name" value="DUF6655"/>
</dbReference>
<evidence type="ECO:0000256" key="1">
    <source>
        <dbReference type="SAM" id="MobiDB-lite"/>
    </source>
</evidence>
<dbReference type="OrthoDB" id="7302561at2"/>
<dbReference type="HOGENOM" id="CLU_094203_0_0_5"/>
<sequence>MSQVAESRHISPRRHIFVPSCGEAPVMTAFPRHSMGSRPFIPLAFAAMTALLLAGCTTERRTAPSRTATEQLMISAAADRAAQNLSIAIPAGTKVFVDSTWFEGTDSKYAIAAIRDRLLRRGAHLVEKREQAAMIVELRSGALSIDENSLIVGIPQLDVPIPLAGSLGVPEIALFKRARRQGVAKFAATGYDAETGKLISSSASDFGFSQQTEFDALFFISWTTSDVMPEETGKILGPSPTSAHQGEVAKGSPGSQRR</sequence>
<dbReference type="Proteomes" id="UP000006377">
    <property type="component" value="Chromosome"/>
</dbReference>